<feature type="transmembrane region" description="Helical" evidence="1">
    <location>
        <begin position="12"/>
        <end position="34"/>
    </location>
</feature>
<name>C6XII8_HIRBI</name>
<dbReference type="STRING" id="582402.Hbal_3128"/>
<keyword evidence="3" id="KW-1185">Reference proteome</keyword>
<dbReference type="EMBL" id="CP001678">
    <property type="protein sequence ID" value="ACT60795.1"/>
    <property type="molecule type" value="Genomic_DNA"/>
</dbReference>
<gene>
    <name evidence="2" type="ordered locus">Hbal_3128</name>
</gene>
<accession>C6XII8</accession>
<evidence type="ECO:0000313" key="2">
    <source>
        <dbReference type="EMBL" id="ACT60795.1"/>
    </source>
</evidence>
<keyword evidence="1" id="KW-0812">Transmembrane</keyword>
<proteinExistence type="predicted"/>
<evidence type="ECO:0000313" key="3">
    <source>
        <dbReference type="Proteomes" id="UP000002745"/>
    </source>
</evidence>
<feature type="transmembrane region" description="Helical" evidence="1">
    <location>
        <begin position="46"/>
        <end position="65"/>
    </location>
</feature>
<dbReference type="AlphaFoldDB" id="C6XII8"/>
<keyword evidence="1" id="KW-1133">Transmembrane helix</keyword>
<dbReference type="RefSeq" id="WP_015828945.1">
    <property type="nucleotide sequence ID" value="NC_012982.1"/>
</dbReference>
<dbReference type="HOGENOM" id="CLU_1616767_0_0_5"/>
<dbReference type="KEGG" id="hba:Hbal_3128"/>
<dbReference type="Proteomes" id="UP000002745">
    <property type="component" value="Chromosome"/>
</dbReference>
<keyword evidence="1" id="KW-0472">Membrane</keyword>
<protein>
    <recommendedName>
        <fullName evidence="4">PH domain-containing protein</fullName>
    </recommendedName>
</protein>
<sequence>MPTEVFEFRASRLGSFLIAIGSVVFIAAGFILWYQPDAPFELRAMMGLLSLGAVVVFCVVLYRLIVNPVMVRVSADGIFIKNYDATIPWEALETVRLINLDHAGDLIEFIPSQPMHSVYMAGKFALGKTANNLAKLPDYCYSMMGIRGSNQDLLNAISVFLKLD</sequence>
<evidence type="ECO:0008006" key="4">
    <source>
        <dbReference type="Google" id="ProtNLM"/>
    </source>
</evidence>
<dbReference type="OrthoDB" id="9828462at2"/>
<organism evidence="2 3">
    <name type="scientific">Hirschia baltica (strain ATCC 49814 / DSM 5838 / IFAM 1418)</name>
    <dbReference type="NCBI Taxonomy" id="582402"/>
    <lineage>
        <taxon>Bacteria</taxon>
        <taxon>Pseudomonadati</taxon>
        <taxon>Pseudomonadota</taxon>
        <taxon>Alphaproteobacteria</taxon>
        <taxon>Hyphomonadales</taxon>
        <taxon>Hyphomonadaceae</taxon>
        <taxon>Hirschia</taxon>
    </lineage>
</organism>
<evidence type="ECO:0000256" key="1">
    <source>
        <dbReference type="SAM" id="Phobius"/>
    </source>
</evidence>
<reference evidence="3" key="1">
    <citation type="journal article" date="2011" name="J. Bacteriol.">
        <title>Genome sequences of eight morphologically diverse alphaproteobacteria.</title>
        <authorList>
            <consortium name="US DOE Joint Genome Institute"/>
            <person name="Brown P.J."/>
            <person name="Kysela D.T."/>
            <person name="Buechlein A."/>
            <person name="Hemmerich C."/>
            <person name="Brun Y.V."/>
        </authorList>
    </citation>
    <scope>NUCLEOTIDE SEQUENCE [LARGE SCALE GENOMIC DNA]</scope>
    <source>
        <strain evidence="3">ATCC 49814 / DSM 5838 / IFAM 1418</strain>
    </source>
</reference>